<evidence type="ECO:0008006" key="3">
    <source>
        <dbReference type="Google" id="ProtNLM"/>
    </source>
</evidence>
<evidence type="ECO:0000313" key="1">
    <source>
        <dbReference type="EMBL" id="MDQ0370228.1"/>
    </source>
</evidence>
<dbReference type="Gene3D" id="2.40.30.100">
    <property type="entry name" value="AF2212/PG0164-like"/>
    <property type="match status" value="1"/>
</dbReference>
<keyword evidence="2" id="KW-1185">Reference proteome</keyword>
<organism evidence="1 2">
    <name type="scientific">Catenuloplanes indicus</name>
    <dbReference type="NCBI Taxonomy" id="137267"/>
    <lineage>
        <taxon>Bacteria</taxon>
        <taxon>Bacillati</taxon>
        <taxon>Actinomycetota</taxon>
        <taxon>Actinomycetes</taxon>
        <taxon>Micromonosporales</taxon>
        <taxon>Micromonosporaceae</taxon>
        <taxon>Catenuloplanes</taxon>
    </lineage>
</organism>
<comment type="caution">
    <text evidence="1">The sequence shown here is derived from an EMBL/GenBank/DDBJ whole genome shotgun (WGS) entry which is preliminary data.</text>
</comment>
<reference evidence="1 2" key="1">
    <citation type="submission" date="2023-07" db="EMBL/GenBank/DDBJ databases">
        <title>Sequencing the genomes of 1000 actinobacteria strains.</title>
        <authorList>
            <person name="Klenk H.-P."/>
        </authorList>
    </citation>
    <scope>NUCLEOTIDE SEQUENCE [LARGE SCALE GENOMIC DNA]</scope>
    <source>
        <strain evidence="1 2">DSM 44709</strain>
    </source>
</reference>
<dbReference type="AlphaFoldDB" id="A0AAE3W5A9"/>
<proteinExistence type="predicted"/>
<dbReference type="RefSeq" id="WP_307246033.1">
    <property type="nucleotide sequence ID" value="NZ_JAUSUZ010000001.1"/>
</dbReference>
<dbReference type="EMBL" id="JAUSUZ010000001">
    <property type="protein sequence ID" value="MDQ0370228.1"/>
    <property type="molecule type" value="Genomic_DNA"/>
</dbReference>
<dbReference type="InterPro" id="IPR015018">
    <property type="entry name" value="DUF1905"/>
</dbReference>
<dbReference type="Pfam" id="PF08922">
    <property type="entry name" value="DUF1905"/>
    <property type="match status" value="1"/>
</dbReference>
<evidence type="ECO:0000313" key="2">
    <source>
        <dbReference type="Proteomes" id="UP001240236"/>
    </source>
</evidence>
<sequence length="145" mass="14952">MEFTTEVLLSGKSATGLRVPDEVVAALGAGRKPPVRVTINGYTYRSTVAVMGGVHMLPLSAEHRTGAGVNAGDTVTVGLELDSAPREVAVPDDLAAALAAAPDAKAAFEALSYSRKRALAEPIADAKTAATRARRVAKAIETLRG</sequence>
<gene>
    <name evidence="1" type="ORF">J2S42_006897</name>
</gene>
<dbReference type="SUPFAM" id="SSF141694">
    <property type="entry name" value="AF2212/PG0164-like"/>
    <property type="match status" value="1"/>
</dbReference>
<name>A0AAE3W5A9_9ACTN</name>
<protein>
    <recommendedName>
        <fullName evidence="3">DUF1905 domain-containing protein</fullName>
    </recommendedName>
</protein>
<accession>A0AAE3W5A9</accession>
<dbReference type="InterPro" id="IPR037079">
    <property type="entry name" value="AF2212/PG0164-like_sf"/>
</dbReference>
<dbReference type="Proteomes" id="UP001240236">
    <property type="component" value="Unassembled WGS sequence"/>
</dbReference>
<dbReference type="Pfam" id="PF13376">
    <property type="entry name" value="OmdA"/>
    <property type="match status" value="1"/>
</dbReference>